<keyword evidence="2" id="KW-1185">Reference proteome</keyword>
<sequence length="70" mass="7659">MAGRQRESGAGFVRVNVSMAPETHVLAKKMAADAGISMALLVEQMMQDEARTHRIRNALHAEQEELPLTG</sequence>
<dbReference type="EMBL" id="JACCFW010000004">
    <property type="protein sequence ID" value="NYJ76588.1"/>
    <property type="molecule type" value="Genomic_DNA"/>
</dbReference>
<organism evidence="1 2">
    <name type="scientific">Allobranchiibius huperziae</name>
    <dbReference type="NCBI Taxonomy" id="1874116"/>
    <lineage>
        <taxon>Bacteria</taxon>
        <taxon>Bacillati</taxon>
        <taxon>Actinomycetota</taxon>
        <taxon>Actinomycetes</taxon>
        <taxon>Micrococcales</taxon>
        <taxon>Dermacoccaceae</taxon>
        <taxon>Allobranchiibius</taxon>
    </lineage>
</organism>
<evidence type="ECO:0000313" key="2">
    <source>
        <dbReference type="Proteomes" id="UP000571817"/>
    </source>
</evidence>
<dbReference type="Proteomes" id="UP000571817">
    <property type="component" value="Unassembled WGS sequence"/>
</dbReference>
<dbReference type="RefSeq" id="WP_179483980.1">
    <property type="nucleotide sequence ID" value="NZ_JACCFW010000004.1"/>
</dbReference>
<evidence type="ECO:0000313" key="1">
    <source>
        <dbReference type="EMBL" id="NYJ76588.1"/>
    </source>
</evidence>
<proteinExistence type="predicted"/>
<reference evidence="1 2" key="1">
    <citation type="submission" date="2020-07" db="EMBL/GenBank/DDBJ databases">
        <title>Sequencing the genomes of 1000 actinobacteria strains.</title>
        <authorList>
            <person name="Klenk H.-P."/>
        </authorList>
    </citation>
    <scope>NUCLEOTIDE SEQUENCE [LARGE SCALE GENOMIC DNA]</scope>
    <source>
        <strain evidence="1 2">DSM 29531</strain>
    </source>
</reference>
<dbReference type="AlphaFoldDB" id="A0A853DIH3"/>
<accession>A0A853DIH3</accession>
<protein>
    <submittedName>
        <fullName evidence="1">Putative HicB family RNase H-like nuclease</fullName>
    </submittedName>
</protein>
<name>A0A853DIH3_9MICO</name>
<gene>
    <name evidence="1" type="ORF">HNR15_003606</name>
</gene>
<comment type="caution">
    <text evidence="1">The sequence shown here is derived from an EMBL/GenBank/DDBJ whole genome shotgun (WGS) entry which is preliminary data.</text>
</comment>